<dbReference type="HAMAP" id="MF_00385">
    <property type="entry name" value="Ribosomal_bS16"/>
    <property type="match status" value="1"/>
</dbReference>
<dbReference type="InterPro" id="IPR000307">
    <property type="entry name" value="Ribosomal_bS16"/>
</dbReference>
<accession>A0A8J6N1U5</accession>
<dbReference type="GO" id="GO:0005737">
    <property type="term" value="C:cytoplasm"/>
    <property type="evidence" value="ECO:0007669"/>
    <property type="project" value="UniProtKB-ARBA"/>
</dbReference>
<comment type="similarity">
    <text evidence="3">Belongs to the bacterial ribosomal protein bS16 family.</text>
</comment>
<evidence type="ECO:0000256" key="3">
    <source>
        <dbReference type="HAMAP-Rule" id="MF_00385"/>
    </source>
</evidence>
<comment type="caution">
    <text evidence="4">The sequence shown here is derived from an EMBL/GenBank/DDBJ whole genome shotgun (WGS) entry which is preliminary data.</text>
</comment>
<dbReference type="PANTHER" id="PTHR12919">
    <property type="entry name" value="30S RIBOSOMAL PROTEIN S16"/>
    <property type="match status" value="1"/>
</dbReference>
<dbReference type="GO" id="GO:0006412">
    <property type="term" value="P:translation"/>
    <property type="evidence" value="ECO:0007669"/>
    <property type="project" value="UniProtKB-UniRule"/>
</dbReference>
<gene>
    <name evidence="3 4" type="primary">rpsP</name>
    <name evidence="4" type="ORF">H8E19_12810</name>
</gene>
<dbReference type="InterPro" id="IPR023803">
    <property type="entry name" value="Ribosomal_bS16_dom_sf"/>
</dbReference>
<organism evidence="4 5">
    <name type="scientific">Candidatus Desulfacyla euxinica</name>
    <dbReference type="NCBI Taxonomy" id="2841693"/>
    <lineage>
        <taxon>Bacteria</taxon>
        <taxon>Deltaproteobacteria</taxon>
        <taxon>Candidatus Desulfacyla</taxon>
    </lineage>
</organism>
<dbReference type="Gene3D" id="3.30.1320.10">
    <property type="match status" value="1"/>
</dbReference>
<protein>
    <recommendedName>
        <fullName evidence="3">Small ribosomal subunit protein bS16</fullName>
    </recommendedName>
</protein>
<dbReference type="GO" id="GO:0003735">
    <property type="term" value="F:structural constituent of ribosome"/>
    <property type="evidence" value="ECO:0007669"/>
    <property type="project" value="InterPro"/>
</dbReference>
<reference evidence="4 5" key="1">
    <citation type="submission" date="2020-08" db="EMBL/GenBank/DDBJ databases">
        <title>Bridging the membrane lipid divide: bacteria of the FCB group superphylum have the potential to synthesize archaeal ether lipids.</title>
        <authorList>
            <person name="Villanueva L."/>
            <person name="Von Meijenfeldt F.A.B."/>
            <person name="Westbye A.B."/>
            <person name="Yadav S."/>
            <person name="Hopmans E.C."/>
            <person name="Dutilh B.E."/>
            <person name="Sinninghe Damste J.S."/>
        </authorList>
    </citation>
    <scope>NUCLEOTIDE SEQUENCE [LARGE SCALE GENOMIC DNA]</scope>
    <source>
        <strain evidence="4">NIOZ-UU27</strain>
    </source>
</reference>
<sequence length="87" mass="9910">MSVRIRMTRMGTKKKPFYRLVAADSEAPRDGKFLDILGYYDPMKDPAVVKIHEDKVNYWVEKGARVSEAVQAILKNEGKMQSHSAPN</sequence>
<evidence type="ECO:0000256" key="2">
    <source>
        <dbReference type="ARBA" id="ARBA00023274"/>
    </source>
</evidence>
<keyword evidence="2 3" id="KW-0687">Ribonucleoprotein</keyword>
<evidence type="ECO:0000313" key="4">
    <source>
        <dbReference type="EMBL" id="MBC8178278.1"/>
    </source>
</evidence>
<proteinExistence type="inferred from homology"/>
<dbReference type="GO" id="GO:0015935">
    <property type="term" value="C:small ribosomal subunit"/>
    <property type="evidence" value="ECO:0007669"/>
    <property type="project" value="TreeGrafter"/>
</dbReference>
<dbReference type="EMBL" id="JACNJD010000268">
    <property type="protein sequence ID" value="MBC8178278.1"/>
    <property type="molecule type" value="Genomic_DNA"/>
</dbReference>
<dbReference type="Pfam" id="PF00886">
    <property type="entry name" value="Ribosomal_S16"/>
    <property type="match status" value="1"/>
</dbReference>
<dbReference type="NCBIfam" id="TIGR00002">
    <property type="entry name" value="S16"/>
    <property type="match status" value="1"/>
</dbReference>
<evidence type="ECO:0000256" key="1">
    <source>
        <dbReference type="ARBA" id="ARBA00022980"/>
    </source>
</evidence>
<keyword evidence="1 3" id="KW-0689">Ribosomal protein</keyword>
<name>A0A8J6N1U5_9DELT</name>
<dbReference type="SUPFAM" id="SSF54565">
    <property type="entry name" value="Ribosomal protein S16"/>
    <property type="match status" value="1"/>
</dbReference>
<evidence type="ECO:0000313" key="5">
    <source>
        <dbReference type="Proteomes" id="UP000650524"/>
    </source>
</evidence>
<dbReference type="Proteomes" id="UP000650524">
    <property type="component" value="Unassembled WGS sequence"/>
</dbReference>
<dbReference type="PANTHER" id="PTHR12919:SF20">
    <property type="entry name" value="SMALL RIBOSOMAL SUBUNIT PROTEIN BS16M"/>
    <property type="match status" value="1"/>
</dbReference>
<dbReference type="AlphaFoldDB" id="A0A8J6N1U5"/>